<accession>A0A6A6QWZ9</accession>
<evidence type="ECO:0000313" key="2">
    <source>
        <dbReference type="EMBL" id="KAF2496193.1"/>
    </source>
</evidence>
<dbReference type="OrthoDB" id="5294241at2759"/>
<sequence length="145" mass="15648">MYFDSSPQSLPSKPISIGTMSSPSGSTFGSYRDSTSSSRGSTCAYPSWPTGKSLNAFHTSAPSAFISDSDLFGDDVDDEFGLSTPPLLHEAPAPPRQLPLGQAFPLLPLYASEKPKVKRRRSSGRKQRRPSKPMTPISESPETPE</sequence>
<feature type="compositionally biased region" description="Basic residues" evidence="1">
    <location>
        <begin position="116"/>
        <end position="131"/>
    </location>
</feature>
<proteinExistence type="predicted"/>
<evidence type="ECO:0000256" key="1">
    <source>
        <dbReference type="SAM" id="MobiDB-lite"/>
    </source>
</evidence>
<name>A0A6A6QWZ9_9PEZI</name>
<gene>
    <name evidence="2" type="ORF">BU16DRAFT_369740</name>
</gene>
<feature type="compositionally biased region" description="Polar residues" evidence="1">
    <location>
        <begin position="1"/>
        <end position="11"/>
    </location>
</feature>
<protein>
    <submittedName>
        <fullName evidence="2">Uncharacterized protein</fullName>
    </submittedName>
</protein>
<feature type="region of interest" description="Disordered" evidence="1">
    <location>
        <begin position="75"/>
        <end position="145"/>
    </location>
</feature>
<reference evidence="2" key="1">
    <citation type="journal article" date="2020" name="Stud. Mycol.">
        <title>101 Dothideomycetes genomes: a test case for predicting lifestyles and emergence of pathogens.</title>
        <authorList>
            <person name="Haridas S."/>
            <person name="Albert R."/>
            <person name="Binder M."/>
            <person name="Bloem J."/>
            <person name="Labutti K."/>
            <person name="Salamov A."/>
            <person name="Andreopoulos B."/>
            <person name="Baker S."/>
            <person name="Barry K."/>
            <person name="Bills G."/>
            <person name="Bluhm B."/>
            <person name="Cannon C."/>
            <person name="Castanera R."/>
            <person name="Culley D."/>
            <person name="Daum C."/>
            <person name="Ezra D."/>
            <person name="Gonzalez J."/>
            <person name="Henrissat B."/>
            <person name="Kuo A."/>
            <person name="Liang C."/>
            <person name="Lipzen A."/>
            <person name="Lutzoni F."/>
            <person name="Magnuson J."/>
            <person name="Mondo S."/>
            <person name="Nolan M."/>
            <person name="Ohm R."/>
            <person name="Pangilinan J."/>
            <person name="Park H.-J."/>
            <person name="Ramirez L."/>
            <person name="Alfaro M."/>
            <person name="Sun H."/>
            <person name="Tritt A."/>
            <person name="Yoshinaga Y."/>
            <person name="Zwiers L.-H."/>
            <person name="Turgeon B."/>
            <person name="Goodwin S."/>
            <person name="Spatafora J."/>
            <person name="Crous P."/>
            <person name="Grigoriev I."/>
        </authorList>
    </citation>
    <scope>NUCLEOTIDE SEQUENCE</scope>
    <source>
        <strain evidence="2">CBS 269.34</strain>
    </source>
</reference>
<feature type="compositionally biased region" description="Low complexity" evidence="1">
    <location>
        <begin position="26"/>
        <end position="42"/>
    </location>
</feature>
<dbReference type="AlphaFoldDB" id="A0A6A6QWZ9"/>
<dbReference type="EMBL" id="MU004188">
    <property type="protein sequence ID" value="KAF2496193.1"/>
    <property type="molecule type" value="Genomic_DNA"/>
</dbReference>
<evidence type="ECO:0000313" key="3">
    <source>
        <dbReference type="Proteomes" id="UP000799750"/>
    </source>
</evidence>
<dbReference type="Proteomes" id="UP000799750">
    <property type="component" value="Unassembled WGS sequence"/>
</dbReference>
<feature type="region of interest" description="Disordered" evidence="1">
    <location>
        <begin position="1"/>
        <end position="44"/>
    </location>
</feature>
<organism evidence="2 3">
    <name type="scientific">Lophium mytilinum</name>
    <dbReference type="NCBI Taxonomy" id="390894"/>
    <lineage>
        <taxon>Eukaryota</taxon>
        <taxon>Fungi</taxon>
        <taxon>Dikarya</taxon>
        <taxon>Ascomycota</taxon>
        <taxon>Pezizomycotina</taxon>
        <taxon>Dothideomycetes</taxon>
        <taxon>Pleosporomycetidae</taxon>
        <taxon>Mytilinidiales</taxon>
        <taxon>Mytilinidiaceae</taxon>
        <taxon>Lophium</taxon>
    </lineage>
</organism>
<keyword evidence="3" id="KW-1185">Reference proteome</keyword>